<keyword evidence="2" id="KW-0732">Signal</keyword>
<evidence type="ECO:0000256" key="2">
    <source>
        <dbReference type="SAM" id="SignalP"/>
    </source>
</evidence>
<reference evidence="4 5" key="1">
    <citation type="submission" date="2020-03" db="EMBL/GenBank/DDBJ databases">
        <title>Draft Genome Sequence of Cudoniella acicularis.</title>
        <authorList>
            <person name="Buettner E."/>
            <person name="Kellner H."/>
        </authorList>
    </citation>
    <scope>NUCLEOTIDE SEQUENCE [LARGE SCALE GENOMIC DNA]</scope>
    <source>
        <strain evidence="4 5">DSM 108380</strain>
    </source>
</reference>
<evidence type="ECO:0000256" key="1">
    <source>
        <dbReference type="SAM" id="MobiDB-lite"/>
    </source>
</evidence>
<dbReference type="OrthoDB" id="3565018at2759"/>
<dbReference type="EMBL" id="JAAMPI010000497">
    <property type="protein sequence ID" value="KAF4630910.1"/>
    <property type="molecule type" value="Genomic_DNA"/>
</dbReference>
<comment type="caution">
    <text evidence="4">The sequence shown here is derived from an EMBL/GenBank/DDBJ whole genome shotgun (WGS) entry which is preliminary data.</text>
</comment>
<dbReference type="InterPro" id="IPR056002">
    <property type="entry name" value="DUF7580"/>
</dbReference>
<accession>A0A8H4RL78</accession>
<dbReference type="AlphaFoldDB" id="A0A8H4RL78"/>
<organism evidence="4 5">
    <name type="scientific">Cudoniella acicularis</name>
    <dbReference type="NCBI Taxonomy" id="354080"/>
    <lineage>
        <taxon>Eukaryota</taxon>
        <taxon>Fungi</taxon>
        <taxon>Dikarya</taxon>
        <taxon>Ascomycota</taxon>
        <taxon>Pezizomycotina</taxon>
        <taxon>Leotiomycetes</taxon>
        <taxon>Helotiales</taxon>
        <taxon>Tricladiaceae</taxon>
        <taxon>Cudoniella</taxon>
    </lineage>
</organism>
<feature type="domain" description="DUF7580" evidence="3">
    <location>
        <begin position="205"/>
        <end position="572"/>
    </location>
</feature>
<gene>
    <name evidence="4" type="ORF">G7Y89_g7223</name>
</gene>
<protein>
    <recommendedName>
        <fullName evidence="3">DUF7580 domain-containing protein</fullName>
    </recommendedName>
</protein>
<feature type="signal peptide" evidence="2">
    <location>
        <begin position="1"/>
        <end position="21"/>
    </location>
</feature>
<evidence type="ECO:0000313" key="4">
    <source>
        <dbReference type="EMBL" id="KAF4630910.1"/>
    </source>
</evidence>
<evidence type="ECO:0000313" key="5">
    <source>
        <dbReference type="Proteomes" id="UP000566819"/>
    </source>
</evidence>
<feature type="chain" id="PRO_5034083162" description="DUF7580 domain-containing protein" evidence="2">
    <location>
        <begin position="22"/>
        <end position="577"/>
    </location>
</feature>
<sequence>MVTGVETAGLVLAVLPLFISALEDYQEGLDPIKAFLDFDNRLPVHIHRLTCQYVQYELTLRLLLSGIADGNELADMLAAPFGDDWKNVTIDERLKKRLQISYPAYERTVQRMEMLMRKLAKDLTVDHTKRVDRSDLEALLARTPRPQGKFEFSRRVKFSMSRRKMKALLDELDECNRHLEGFTSKTSRLETFTSTTKPKIALPFHNRVRSYAGNLHQSICRGLNCQVSHKAKLQLEQRNKPRNLTTENSDRTKEEGPAISFGLSFSLVGPPIFASCKRQFVWQDIRVHVVSSEEVETTPRTTNASQKVVHFSNLIPSSASTACSLDLSSLVESRDICSVVRQSHSPEHCLEFSLDFQGNLRGANHVQKPRKQPKDTLTLAEVLTSAYKITMSRKERLVLGAVLASSYLQLQATPWLNSHLSKESIIFEADRDPFSQQIFSLGSPFMEHDFQKAGSQMNCENVGESLPPTNLGNISLLALGIMLMELYTGSTMETYCASASLEQWSSNPVNSLYAAHQWLEELRNHGHLSHAYVGAVHRCIQGFLDFASGDDEVGFRQSILDNVVTPTEEELRIFMGG</sequence>
<dbReference type="Proteomes" id="UP000566819">
    <property type="component" value="Unassembled WGS sequence"/>
</dbReference>
<keyword evidence="5" id="KW-1185">Reference proteome</keyword>
<name>A0A8H4RL78_9HELO</name>
<dbReference type="Pfam" id="PF24476">
    <property type="entry name" value="DUF7580"/>
    <property type="match status" value="1"/>
</dbReference>
<proteinExistence type="predicted"/>
<evidence type="ECO:0000259" key="3">
    <source>
        <dbReference type="Pfam" id="PF24476"/>
    </source>
</evidence>
<feature type="region of interest" description="Disordered" evidence="1">
    <location>
        <begin position="234"/>
        <end position="255"/>
    </location>
</feature>
<dbReference type="PANTHER" id="PTHR35186:SF4">
    <property type="entry name" value="PRION-INHIBITION AND PROPAGATION HELO DOMAIN-CONTAINING PROTEIN"/>
    <property type="match status" value="1"/>
</dbReference>
<dbReference type="PANTHER" id="PTHR35186">
    <property type="entry name" value="ANK_REP_REGION DOMAIN-CONTAINING PROTEIN"/>
    <property type="match status" value="1"/>
</dbReference>